<name>A0A2P2QXY6_RHIMU</name>
<dbReference type="AlphaFoldDB" id="A0A2P2QXY6"/>
<proteinExistence type="predicted"/>
<protein>
    <submittedName>
        <fullName evidence="1">Uncharacterized protein</fullName>
    </submittedName>
</protein>
<sequence>MWFLILQRSGFLACVAIILACSC</sequence>
<evidence type="ECO:0000313" key="1">
    <source>
        <dbReference type="EMBL" id="MBX71880.1"/>
    </source>
</evidence>
<dbReference type="EMBL" id="GGEC01091396">
    <property type="protein sequence ID" value="MBX71880.1"/>
    <property type="molecule type" value="Transcribed_RNA"/>
</dbReference>
<organism evidence="1">
    <name type="scientific">Rhizophora mucronata</name>
    <name type="common">Asiatic mangrove</name>
    <dbReference type="NCBI Taxonomy" id="61149"/>
    <lineage>
        <taxon>Eukaryota</taxon>
        <taxon>Viridiplantae</taxon>
        <taxon>Streptophyta</taxon>
        <taxon>Embryophyta</taxon>
        <taxon>Tracheophyta</taxon>
        <taxon>Spermatophyta</taxon>
        <taxon>Magnoliopsida</taxon>
        <taxon>eudicotyledons</taxon>
        <taxon>Gunneridae</taxon>
        <taxon>Pentapetalae</taxon>
        <taxon>rosids</taxon>
        <taxon>fabids</taxon>
        <taxon>Malpighiales</taxon>
        <taxon>Rhizophoraceae</taxon>
        <taxon>Rhizophora</taxon>
    </lineage>
</organism>
<reference evidence="1" key="1">
    <citation type="submission" date="2018-02" db="EMBL/GenBank/DDBJ databases">
        <title>Rhizophora mucronata_Transcriptome.</title>
        <authorList>
            <person name="Meera S.P."/>
            <person name="Sreeshan A."/>
            <person name="Augustine A."/>
        </authorList>
    </citation>
    <scope>NUCLEOTIDE SEQUENCE</scope>
    <source>
        <tissue evidence="1">Leaf</tissue>
    </source>
</reference>
<accession>A0A2P2QXY6</accession>